<evidence type="ECO:0000313" key="2">
    <source>
        <dbReference type="EMBL" id="MTH61181.1"/>
    </source>
</evidence>
<reference evidence="2 3" key="1">
    <citation type="submission" date="2019-11" db="EMBL/GenBank/DDBJ databases">
        <authorList>
            <person name="Dong K."/>
        </authorList>
    </citation>
    <scope>NUCLEOTIDE SEQUENCE [LARGE SCALE GENOMIC DNA]</scope>
    <source>
        <strain evidence="2 3">NBRC 112902</strain>
    </source>
</reference>
<dbReference type="GO" id="GO:0006355">
    <property type="term" value="P:regulation of DNA-templated transcription"/>
    <property type="evidence" value="ECO:0007669"/>
    <property type="project" value="InterPro"/>
</dbReference>
<sequence length="79" mass="9187">MSEENPFKVRQPAKVTDLGTAPEASDNLPSKRIISMTFNMPEDWHTRFKVEAATRGITMRQLFEDCWDSYVRERRGGRP</sequence>
<dbReference type="Gene3D" id="1.10.1220.10">
    <property type="entry name" value="Met repressor-like"/>
    <property type="match status" value="1"/>
</dbReference>
<organism evidence="2 3">
    <name type="scientific">Paracoccus litorisediminis</name>
    <dbReference type="NCBI Taxonomy" id="2006130"/>
    <lineage>
        <taxon>Bacteria</taxon>
        <taxon>Pseudomonadati</taxon>
        <taxon>Pseudomonadota</taxon>
        <taxon>Alphaproteobacteria</taxon>
        <taxon>Rhodobacterales</taxon>
        <taxon>Paracoccaceae</taxon>
        <taxon>Paracoccus</taxon>
    </lineage>
</organism>
<dbReference type="RefSeq" id="WP_155041123.1">
    <property type="nucleotide sequence ID" value="NZ_WMIG01000013.1"/>
</dbReference>
<dbReference type="InterPro" id="IPR010985">
    <property type="entry name" value="Ribbon_hlx_hlx"/>
</dbReference>
<dbReference type="AlphaFoldDB" id="A0A844HUC8"/>
<dbReference type="EMBL" id="WMIG01000013">
    <property type="protein sequence ID" value="MTH61181.1"/>
    <property type="molecule type" value="Genomic_DNA"/>
</dbReference>
<dbReference type="InterPro" id="IPR013321">
    <property type="entry name" value="Arc_rbn_hlx_hlx"/>
</dbReference>
<protein>
    <recommendedName>
        <fullName evidence="4">ParG protein</fullName>
    </recommendedName>
</protein>
<feature type="region of interest" description="Disordered" evidence="1">
    <location>
        <begin position="1"/>
        <end position="27"/>
    </location>
</feature>
<accession>A0A844HUC8</accession>
<evidence type="ECO:0000256" key="1">
    <source>
        <dbReference type="SAM" id="MobiDB-lite"/>
    </source>
</evidence>
<dbReference type="Proteomes" id="UP000449846">
    <property type="component" value="Unassembled WGS sequence"/>
</dbReference>
<proteinExistence type="predicted"/>
<dbReference type="SUPFAM" id="SSF47598">
    <property type="entry name" value="Ribbon-helix-helix"/>
    <property type="match status" value="1"/>
</dbReference>
<name>A0A844HUC8_9RHOB</name>
<dbReference type="OrthoDB" id="8481957at2"/>
<evidence type="ECO:0000313" key="3">
    <source>
        <dbReference type="Proteomes" id="UP000449846"/>
    </source>
</evidence>
<keyword evidence="3" id="KW-1185">Reference proteome</keyword>
<evidence type="ECO:0008006" key="4">
    <source>
        <dbReference type="Google" id="ProtNLM"/>
    </source>
</evidence>
<comment type="caution">
    <text evidence="2">The sequence shown here is derived from an EMBL/GenBank/DDBJ whole genome shotgun (WGS) entry which is preliminary data.</text>
</comment>
<gene>
    <name evidence="2" type="ORF">GL300_18380</name>
</gene>